<feature type="modified residue" description="N6-(pyridoxal phosphate)lysine" evidence="4">
    <location>
        <position position="188"/>
    </location>
</feature>
<evidence type="ECO:0000256" key="2">
    <source>
        <dbReference type="ARBA" id="ARBA00037999"/>
    </source>
</evidence>
<dbReference type="GO" id="GO:0000271">
    <property type="term" value="P:polysaccharide biosynthetic process"/>
    <property type="evidence" value="ECO:0007669"/>
    <property type="project" value="TreeGrafter"/>
</dbReference>
<dbReference type="GO" id="GO:0030170">
    <property type="term" value="F:pyridoxal phosphate binding"/>
    <property type="evidence" value="ECO:0007669"/>
    <property type="project" value="TreeGrafter"/>
</dbReference>
<keyword evidence="1 4" id="KW-0663">Pyridoxal phosphate</keyword>
<comment type="similarity">
    <text evidence="2 5">Belongs to the DegT/DnrJ/EryC1 family.</text>
</comment>
<evidence type="ECO:0000256" key="3">
    <source>
        <dbReference type="PIRSR" id="PIRSR000390-1"/>
    </source>
</evidence>
<accession>A0A930VRS8</accession>
<dbReference type="InterPro" id="IPR015421">
    <property type="entry name" value="PyrdxlP-dep_Trfase_major"/>
</dbReference>
<keyword evidence="6" id="KW-0032">Aminotransferase</keyword>
<dbReference type="AlphaFoldDB" id="A0A930VRS8"/>
<evidence type="ECO:0000256" key="1">
    <source>
        <dbReference type="ARBA" id="ARBA00022898"/>
    </source>
</evidence>
<keyword evidence="6" id="KW-0808">Transferase</keyword>
<sequence length="372" mass="39112">MPTRVPFLDLTAVTEAVRAQVEARWSEVLRSAAFIGGAAVEAFERELAAYCGTAEAVGMANGTDALHLTLRALDIGPGDTVVVPANTFVATVEAIVLAGAAPRFADVDPETLLLTPETVAAAVLPSTKAVIAVHLYGQMPDMVALSACADALGLLLVEDAAQAQGATYAGRRAGAYAVAGCFSFYPGKNLGAFGDAGAVVTSDPRLAATLRSMRDHGRALGTHYEHVVLGTNSRLDALQAVVLRAKLAHLDEWNASRVGLMAQYRDRLDPGRARLVADQPGGQGVHHLAVARVADRERVRSELDARGIGTGVHYPVPCHVMPPYRDYADGPLPAAEQAATEVLSLPMYPHLEPAALLRVVAAVNEVAGRLPR</sequence>
<dbReference type="SUPFAM" id="SSF53383">
    <property type="entry name" value="PLP-dependent transferases"/>
    <property type="match status" value="1"/>
</dbReference>
<dbReference type="PANTHER" id="PTHR30244">
    <property type="entry name" value="TRANSAMINASE"/>
    <property type="match status" value="1"/>
</dbReference>
<evidence type="ECO:0000313" key="7">
    <source>
        <dbReference type="Proteomes" id="UP000660668"/>
    </source>
</evidence>
<dbReference type="GO" id="GO:0008483">
    <property type="term" value="F:transaminase activity"/>
    <property type="evidence" value="ECO:0007669"/>
    <property type="project" value="UniProtKB-KW"/>
</dbReference>
<feature type="active site" description="Proton acceptor" evidence="3">
    <location>
        <position position="188"/>
    </location>
</feature>
<name>A0A930VRS8_9ACTN</name>
<dbReference type="InterPro" id="IPR000653">
    <property type="entry name" value="DegT/StrS_aminotransferase"/>
</dbReference>
<keyword evidence="7" id="KW-1185">Reference proteome</keyword>
<dbReference type="Gene3D" id="3.40.640.10">
    <property type="entry name" value="Type I PLP-dependent aspartate aminotransferase-like (Major domain)"/>
    <property type="match status" value="1"/>
</dbReference>
<dbReference type="InterPro" id="IPR015422">
    <property type="entry name" value="PyrdxlP-dep_Trfase_small"/>
</dbReference>
<dbReference type="Gene3D" id="3.90.1150.10">
    <property type="entry name" value="Aspartate Aminotransferase, domain 1"/>
    <property type="match status" value="1"/>
</dbReference>
<comment type="caution">
    <text evidence="6">The sequence shown here is derived from an EMBL/GenBank/DDBJ whole genome shotgun (WGS) entry which is preliminary data.</text>
</comment>
<evidence type="ECO:0000256" key="4">
    <source>
        <dbReference type="PIRSR" id="PIRSR000390-2"/>
    </source>
</evidence>
<dbReference type="PANTHER" id="PTHR30244:SF36">
    <property type="entry name" value="3-OXO-GLUCOSE-6-PHOSPHATE:GLUTAMATE AMINOTRANSFERASE"/>
    <property type="match status" value="1"/>
</dbReference>
<dbReference type="CDD" id="cd00616">
    <property type="entry name" value="AHBA_syn"/>
    <property type="match status" value="1"/>
</dbReference>
<dbReference type="PIRSF" id="PIRSF000390">
    <property type="entry name" value="PLP_StrS"/>
    <property type="match status" value="1"/>
</dbReference>
<dbReference type="EMBL" id="JADKPO010000016">
    <property type="protein sequence ID" value="MBF4768745.1"/>
    <property type="molecule type" value="Genomic_DNA"/>
</dbReference>
<proteinExistence type="inferred from homology"/>
<evidence type="ECO:0000256" key="5">
    <source>
        <dbReference type="RuleBase" id="RU004508"/>
    </source>
</evidence>
<evidence type="ECO:0000313" key="6">
    <source>
        <dbReference type="EMBL" id="MBF4768745.1"/>
    </source>
</evidence>
<gene>
    <name evidence="6" type="ORF">ISU10_13315</name>
</gene>
<dbReference type="InterPro" id="IPR015424">
    <property type="entry name" value="PyrdxlP-dep_Trfase"/>
</dbReference>
<reference evidence="6" key="1">
    <citation type="submission" date="2020-11" db="EMBL/GenBank/DDBJ databases">
        <title>Nocardioides cynanchi sp. nov., isolated from soil of rhizosphere of Cynanchum wilfordii.</title>
        <authorList>
            <person name="Lee J.-S."/>
            <person name="Suh M.K."/>
            <person name="Kim J.-S."/>
        </authorList>
    </citation>
    <scope>NUCLEOTIDE SEQUENCE</scope>
    <source>
        <strain evidence="6">KCTC 19276</strain>
    </source>
</reference>
<dbReference type="Proteomes" id="UP000660668">
    <property type="component" value="Unassembled WGS sequence"/>
</dbReference>
<organism evidence="6 7">
    <name type="scientific">Nocardioides agariphilus</name>
    <dbReference type="NCBI Taxonomy" id="433664"/>
    <lineage>
        <taxon>Bacteria</taxon>
        <taxon>Bacillati</taxon>
        <taxon>Actinomycetota</taxon>
        <taxon>Actinomycetes</taxon>
        <taxon>Propionibacteriales</taxon>
        <taxon>Nocardioidaceae</taxon>
        <taxon>Nocardioides</taxon>
    </lineage>
</organism>
<protein>
    <submittedName>
        <fullName evidence="6">DegT/DnrJ/EryC1/StrS family aminotransferase</fullName>
    </submittedName>
</protein>
<dbReference type="Pfam" id="PF01041">
    <property type="entry name" value="DegT_DnrJ_EryC1"/>
    <property type="match status" value="1"/>
</dbReference>